<dbReference type="GO" id="GO:0019877">
    <property type="term" value="P:diaminopimelate biosynthetic process"/>
    <property type="evidence" value="ECO:0007669"/>
    <property type="project" value="UniProtKB-ARBA"/>
</dbReference>
<dbReference type="CDD" id="cd03886">
    <property type="entry name" value="M20_Acy1"/>
    <property type="match status" value="1"/>
</dbReference>
<dbReference type="Gene3D" id="3.40.630.10">
    <property type="entry name" value="Zn peptidases"/>
    <property type="match status" value="1"/>
</dbReference>
<feature type="domain" description="Peptidase M20 dimerisation" evidence="3">
    <location>
        <begin position="195"/>
        <end position="286"/>
    </location>
</feature>
<accession>N0E587</accession>
<dbReference type="SUPFAM" id="SSF53187">
    <property type="entry name" value="Zn-dependent exopeptidases"/>
    <property type="match status" value="1"/>
</dbReference>
<dbReference type="Pfam" id="PF01546">
    <property type="entry name" value="Peptidase_M20"/>
    <property type="match status" value="1"/>
</dbReference>
<keyword evidence="1 4" id="KW-0378">Hydrolase</keyword>
<comment type="cofactor">
    <cofactor evidence="2">
        <name>Mn(2+)</name>
        <dbReference type="ChEBI" id="CHEBI:29035"/>
    </cofactor>
    <text evidence="2">The Mn(2+) ion enhances activity.</text>
</comment>
<sequence length="407" mass="43422">MSDTRAIAERLAPDLRALRRELHQRPELGLDNPWTQTRILEALAGLDLEVTLGADLTSVVAVLRGDGSPDLAERPVVLLRGDMDGLPVSEEVTDPWASTVPGVMHACGHDLHVAGLVGAAQILHEVRHELAGDVIFMFQPGEEGPGGAEIMVREGLLDVAGKRADAAYAIHVIAAEEPHGVWYGRPGPTMAAADEVTIIVTGRGGHGSAPHRALDPVPVACEIVLALQTMVTRRFSAFEPIVITVGRITSGTKCNIIADTAEIYATVRTFSDQARDLTLAEITRVADGVTAAHGLTAEIVQDHGYPLTSNDPAEFAFARDTVIDLFGAQRWTAMKDPEAGSEDMSFVLREVPGAYLYVSATPPGVDPATVDDNHSPRATFDDAVVPDMALALAELALRRCARDSTPH</sequence>
<evidence type="ECO:0000313" key="5">
    <source>
        <dbReference type="Proteomes" id="UP000013167"/>
    </source>
</evidence>
<organism evidence="4 5">
    <name type="scientific">Phycicoccus elongatus Lp2</name>
    <dbReference type="NCBI Taxonomy" id="1193181"/>
    <lineage>
        <taxon>Bacteria</taxon>
        <taxon>Bacillati</taxon>
        <taxon>Actinomycetota</taxon>
        <taxon>Actinomycetes</taxon>
        <taxon>Micrococcales</taxon>
        <taxon>Intrasporangiaceae</taxon>
        <taxon>Phycicoccus</taxon>
    </lineage>
</organism>
<dbReference type="InterPro" id="IPR002933">
    <property type="entry name" value="Peptidase_M20"/>
</dbReference>
<protein>
    <submittedName>
        <fullName evidence="4">Putative hippurate hydrolase protein</fullName>
    </submittedName>
</protein>
<dbReference type="InterPro" id="IPR036264">
    <property type="entry name" value="Bact_exopeptidase_dim_dom"/>
</dbReference>
<dbReference type="InterPro" id="IPR017439">
    <property type="entry name" value="Amidohydrolase"/>
</dbReference>
<dbReference type="AlphaFoldDB" id="N0E587"/>
<dbReference type="SUPFAM" id="SSF55031">
    <property type="entry name" value="Bacterial exopeptidase dimerisation domain"/>
    <property type="match status" value="1"/>
</dbReference>
<proteinExistence type="predicted"/>
<dbReference type="HOGENOM" id="CLU_023257_0_1_11"/>
<feature type="binding site" evidence="2">
    <location>
        <position position="107"/>
    </location>
    <ligand>
        <name>Mn(2+)</name>
        <dbReference type="ChEBI" id="CHEBI:29035"/>
        <label>2</label>
    </ligand>
</feature>
<evidence type="ECO:0000259" key="3">
    <source>
        <dbReference type="Pfam" id="PF07687"/>
    </source>
</evidence>
<dbReference type="PANTHER" id="PTHR11014:SF63">
    <property type="entry name" value="METALLOPEPTIDASE, PUTATIVE (AFU_ORTHOLOGUE AFUA_6G09600)-RELATED"/>
    <property type="match status" value="1"/>
</dbReference>
<dbReference type="OrthoDB" id="9777385at2"/>
<dbReference type="PANTHER" id="PTHR11014">
    <property type="entry name" value="PEPTIDASE M20 FAMILY MEMBER"/>
    <property type="match status" value="1"/>
</dbReference>
<comment type="caution">
    <text evidence="4">The sequence shown here is derived from an EMBL/GenBank/DDBJ whole genome shotgun (WGS) entry which is preliminary data.</text>
</comment>
<dbReference type="FunFam" id="3.30.70.360:FF:000001">
    <property type="entry name" value="N-acetyldiaminopimelate deacetylase"/>
    <property type="match status" value="1"/>
</dbReference>
<keyword evidence="5" id="KW-1185">Reference proteome</keyword>
<feature type="binding site" evidence="2">
    <location>
        <position position="143"/>
    </location>
    <ligand>
        <name>Mn(2+)</name>
        <dbReference type="ChEBI" id="CHEBI:29035"/>
        <label>2</label>
    </ligand>
</feature>
<evidence type="ECO:0000256" key="1">
    <source>
        <dbReference type="ARBA" id="ARBA00022801"/>
    </source>
</evidence>
<dbReference type="GO" id="GO:0050118">
    <property type="term" value="F:N-acetyldiaminopimelate deacetylase activity"/>
    <property type="evidence" value="ECO:0007669"/>
    <property type="project" value="UniProtKB-ARBA"/>
</dbReference>
<dbReference type="GO" id="GO:0046872">
    <property type="term" value="F:metal ion binding"/>
    <property type="evidence" value="ECO:0007669"/>
    <property type="project" value="UniProtKB-KW"/>
</dbReference>
<dbReference type="Proteomes" id="UP000013167">
    <property type="component" value="Unassembled WGS sequence"/>
</dbReference>
<dbReference type="Pfam" id="PF07687">
    <property type="entry name" value="M20_dimer"/>
    <property type="match status" value="1"/>
</dbReference>
<keyword evidence="2" id="KW-0464">Manganese</keyword>
<dbReference type="EMBL" id="CAIZ01000155">
    <property type="protein sequence ID" value="CCH71176.1"/>
    <property type="molecule type" value="Genomic_DNA"/>
</dbReference>
<dbReference type="eggNOG" id="COG1473">
    <property type="taxonomic scope" value="Bacteria"/>
</dbReference>
<dbReference type="RefSeq" id="WP_010851007.1">
    <property type="nucleotide sequence ID" value="NZ_HF570956.1"/>
</dbReference>
<dbReference type="STRING" id="1193181.BN10_820012"/>
<evidence type="ECO:0000256" key="2">
    <source>
        <dbReference type="PIRSR" id="PIRSR005962-1"/>
    </source>
</evidence>
<name>N0E587_9MICO</name>
<dbReference type="InterPro" id="IPR011650">
    <property type="entry name" value="Peptidase_M20_dimer"/>
</dbReference>
<dbReference type="PIRSF" id="PIRSF005962">
    <property type="entry name" value="Pept_M20D_amidohydro"/>
    <property type="match status" value="1"/>
</dbReference>
<evidence type="ECO:0000313" key="4">
    <source>
        <dbReference type="EMBL" id="CCH71176.1"/>
    </source>
</evidence>
<feature type="binding site" evidence="2">
    <location>
        <position position="109"/>
    </location>
    <ligand>
        <name>Mn(2+)</name>
        <dbReference type="ChEBI" id="CHEBI:29035"/>
        <label>2</label>
    </ligand>
</feature>
<dbReference type="NCBIfam" id="TIGR01891">
    <property type="entry name" value="amidohydrolases"/>
    <property type="match status" value="1"/>
</dbReference>
<keyword evidence="2" id="KW-0479">Metal-binding</keyword>
<reference evidence="4 5" key="1">
    <citation type="journal article" date="2013" name="ISME J.">
        <title>A metabolic model for members of the genus Tetrasphaera involved in enhanced biological phosphorus removal.</title>
        <authorList>
            <person name="Kristiansen R."/>
            <person name="Nguyen H.T.T."/>
            <person name="Saunders A.M."/>
            <person name="Nielsen J.L."/>
            <person name="Wimmer R."/>
            <person name="Le V.Q."/>
            <person name="McIlroy S.J."/>
            <person name="Petrovski S."/>
            <person name="Seviour R.J."/>
            <person name="Calteau A."/>
            <person name="Nielsen K.L."/>
            <person name="Nielsen P.H."/>
        </authorList>
    </citation>
    <scope>NUCLEOTIDE SEQUENCE [LARGE SCALE GENOMIC DNA]</scope>
    <source>
        <strain evidence="4 5">Lp2</strain>
    </source>
</reference>
<gene>
    <name evidence="4" type="ORF">BN10_820012</name>
</gene>
<dbReference type="Gene3D" id="3.30.70.360">
    <property type="match status" value="1"/>
</dbReference>
<feature type="binding site" evidence="2">
    <location>
        <position position="171"/>
    </location>
    <ligand>
        <name>Mn(2+)</name>
        <dbReference type="ChEBI" id="CHEBI:29035"/>
        <label>2</label>
    </ligand>
</feature>
<feature type="binding site" evidence="2">
    <location>
        <position position="374"/>
    </location>
    <ligand>
        <name>Mn(2+)</name>
        <dbReference type="ChEBI" id="CHEBI:29035"/>
        <label>2</label>
    </ligand>
</feature>